<keyword evidence="6 8" id="KW-0862">Zinc</keyword>
<dbReference type="InterPro" id="IPR033411">
    <property type="entry name" value="Ribonuclease_PIN"/>
</dbReference>
<name>A0AAV7DY49_ARIFI</name>
<dbReference type="Gene3D" id="6.20.210.10">
    <property type="entry name" value="Nin one binding (NOB1), Zn-ribbon-like"/>
    <property type="match status" value="1"/>
</dbReference>
<evidence type="ECO:0000256" key="4">
    <source>
        <dbReference type="ARBA" id="ARBA00022723"/>
    </source>
</evidence>
<feature type="domain" description="Ribonuclease PIN" evidence="11">
    <location>
        <begin position="44"/>
        <end position="130"/>
    </location>
</feature>
<dbReference type="PANTHER" id="PTHR12814:SF2">
    <property type="entry name" value="RNA-BINDING PROTEIN NOB1"/>
    <property type="match status" value="1"/>
</dbReference>
<dbReference type="InterPro" id="IPR014881">
    <property type="entry name" value="NOB1_Zn-bd"/>
</dbReference>
<dbReference type="GO" id="GO:0005737">
    <property type="term" value="C:cytoplasm"/>
    <property type="evidence" value="ECO:0007669"/>
    <property type="project" value="UniProtKB-ARBA"/>
</dbReference>
<dbReference type="EMBL" id="JAINDJ010000007">
    <property type="protein sequence ID" value="KAG9441193.1"/>
    <property type="molecule type" value="Genomic_DNA"/>
</dbReference>
<keyword evidence="13" id="KW-1185">Reference proteome</keyword>
<evidence type="ECO:0000313" key="13">
    <source>
        <dbReference type="Proteomes" id="UP000825729"/>
    </source>
</evidence>
<keyword evidence="5" id="KW-0378">Hydrolase</keyword>
<dbReference type="FunFam" id="3.40.50.1010:FF:000020">
    <property type="entry name" value="20S-pre-rRNA D-site endonuclease NOB1"/>
    <property type="match status" value="1"/>
</dbReference>
<dbReference type="Proteomes" id="UP000825729">
    <property type="component" value="Unassembled WGS sequence"/>
</dbReference>
<organism evidence="12 13">
    <name type="scientific">Aristolochia fimbriata</name>
    <name type="common">White veined hardy Dutchman's pipe vine</name>
    <dbReference type="NCBI Taxonomy" id="158543"/>
    <lineage>
        <taxon>Eukaryota</taxon>
        <taxon>Viridiplantae</taxon>
        <taxon>Streptophyta</taxon>
        <taxon>Embryophyta</taxon>
        <taxon>Tracheophyta</taxon>
        <taxon>Spermatophyta</taxon>
        <taxon>Magnoliopsida</taxon>
        <taxon>Magnoliidae</taxon>
        <taxon>Piperales</taxon>
        <taxon>Aristolochiaceae</taxon>
        <taxon>Aristolochia</taxon>
    </lineage>
</organism>
<keyword evidence="4 8" id="KW-0479">Metal-binding</keyword>
<dbReference type="InterPro" id="IPR017117">
    <property type="entry name" value="Nob1_euk"/>
</dbReference>
<comment type="similarity">
    <text evidence="2">Belongs to the NOB1 family.</text>
</comment>
<accession>A0AAV7DY49</accession>
<feature type="region of interest" description="Disordered" evidence="9">
    <location>
        <begin position="363"/>
        <end position="388"/>
    </location>
</feature>
<dbReference type="GO" id="GO:0004521">
    <property type="term" value="F:RNA endonuclease activity"/>
    <property type="evidence" value="ECO:0007669"/>
    <property type="project" value="InterPro"/>
</dbReference>
<evidence type="ECO:0000256" key="2">
    <source>
        <dbReference type="ARBA" id="ARBA00005858"/>
    </source>
</evidence>
<dbReference type="GO" id="GO:0031981">
    <property type="term" value="C:nuclear lumen"/>
    <property type="evidence" value="ECO:0007669"/>
    <property type="project" value="UniProtKB-ARBA"/>
</dbReference>
<dbReference type="GO" id="GO:0046872">
    <property type="term" value="F:metal ion binding"/>
    <property type="evidence" value="ECO:0007669"/>
    <property type="project" value="UniProtKB-KW"/>
</dbReference>
<evidence type="ECO:0000256" key="7">
    <source>
        <dbReference type="ARBA" id="ARBA00023242"/>
    </source>
</evidence>
<comment type="subcellular location">
    <subcellularLocation>
        <location evidence="1">Nucleus</location>
    </subcellularLocation>
</comment>
<dbReference type="Pfam" id="PF08772">
    <property type="entry name" value="Zn_ribbon_NOB1"/>
    <property type="match status" value="1"/>
</dbReference>
<evidence type="ECO:0000256" key="8">
    <source>
        <dbReference type="PIRSR" id="PIRSR037125-1"/>
    </source>
</evidence>
<reference evidence="12 13" key="1">
    <citation type="submission" date="2021-07" db="EMBL/GenBank/DDBJ databases">
        <title>The Aristolochia fimbriata genome: insights into angiosperm evolution, floral development and chemical biosynthesis.</title>
        <authorList>
            <person name="Jiao Y."/>
        </authorList>
    </citation>
    <scope>NUCLEOTIDE SEQUENCE [LARGE SCALE GENOMIC DNA]</scope>
    <source>
        <strain evidence="12">IBCAS-2021</strain>
        <tissue evidence="12">Leaf</tissue>
    </source>
</reference>
<dbReference type="PANTHER" id="PTHR12814">
    <property type="entry name" value="RNA-BINDING PROTEIN NOB1"/>
    <property type="match status" value="1"/>
</dbReference>
<evidence type="ECO:0000256" key="9">
    <source>
        <dbReference type="SAM" id="MobiDB-lite"/>
    </source>
</evidence>
<dbReference type="AlphaFoldDB" id="A0AAV7DY49"/>
<gene>
    <name evidence="12" type="ORF">H6P81_017047</name>
</gene>
<feature type="binding site" evidence="8">
    <location>
        <position position="473"/>
    </location>
    <ligand>
        <name>Zn(2+)</name>
        <dbReference type="ChEBI" id="CHEBI:29105"/>
    </ligand>
</feature>
<feature type="compositionally biased region" description="Basic residues" evidence="9">
    <location>
        <begin position="274"/>
        <end position="285"/>
    </location>
</feature>
<keyword evidence="3" id="KW-0540">Nuclease</keyword>
<dbReference type="GO" id="GO:0030688">
    <property type="term" value="C:preribosome, small subunit precursor"/>
    <property type="evidence" value="ECO:0007669"/>
    <property type="project" value="TreeGrafter"/>
</dbReference>
<evidence type="ECO:0000256" key="3">
    <source>
        <dbReference type="ARBA" id="ARBA00022722"/>
    </source>
</evidence>
<evidence type="ECO:0000256" key="1">
    <source>
        <dbReference type="ARBA" id="ARBA00004123"/>
    </source>
</evidence>
<dbReference type="Gene3D" id="3.40.50.1010">
    <property type="entry name" value="5'-nuclease"/>
    <property type="match status" value="1"/>
</dbReference>
<feature type="region of interest" description="Disordered" evidence="9">
    <location>
        <begin position="257"/>
        <end position="340"/>
    </location>
</feature>
<feature type="compositionally biased region" description="Polar residues" evidence="9">
    <location>
        <begin position="311"/>
        <end position="325"/>
    </location>
</feature>
<proteinExistence type="inferred from homology"/>
<dbReference type="GO" id="GO:0016787">
    <property type="term" value="F:hydrolase activity"/>
    <property type="evidence" value="ECO:0007669"/>
    <property type="project" value="UniProtKB-KW"/>
</dbReference>
<evidence type="ECO:0000259" key="11">
    <source>
        <dbReference type="Pfam" id="PF17146"/>
    </source>
</evidence>
<evidence type="ECO:0000313" key="12">
    <source>
        <dbReference type="EMBL" id="KAG9441193.1"/>
    </source>
</evidence>
<feature type="domain" description="Nin one binding (NOB1) Zn-ribbon-like" evidence="10">
    <location>
        <begin position="463"/>
        <end position="533"/>
    </location>
</feature>
<evidence type="ECO:0000256" key="5">
    <source>
        <dbReference type="ARBA" id="ARBA00022801"/>
    </source>
</evidence>
<feature type="compositionally biased region" description="Basic and acidic residues" evidence="9">
    <location>
        <begin position="220"/>
        <end position="229"/>
    </location>
</feature>
<dbReference type="Pfam" id="PF17146">
    <property type="entry name" value="PIN_6"/>
    <property type="match status" value="1"/>
</dbReference>
<dbReference type="GO" id="GO:0030490">
    <property type="term" value="P:maturation of SSU-rRNA"/>
    <property type="evidence" value="ECO:0007669"/>
    <property type="project" value="TreeGrafter"/>
</dbReference>
<dbReference type="SUPFAM" id="SSF144206">
    <property type="entry name" value="NOB1 zinc finger-like"/>
    <property type="match status" value="1"/>
</dbReference>
<dbReference type="InterPro" id="IPR036283">
    <property type="entry name" value="NOB1_Zf-like_sf"/>
</dbReference>
<protein>
    <recommendedName>
        <fullName evidence="14">RNA-binding protein NOB1</fullName>
    </recommendedName>
</protein>
<evidence type="ECO:0008006" key="14">
    <source>
        <dbReference type="Google" id="ProtNLM"/>
    </source>
</evidence>
<feature type="region of interest" description="Disordered" evidence="9">
    <location>
        <begin position="206"/>
        <end position="239"/>
    </location>
</feature>
<sequence>MEAPPPAPCWSSIVQKQAPVKPQYPVANRVFENCNSKQGIAIAVVDANAIIQSGDQLVNLADRIVSISEVLNEVRDPQSRLRLQAVPVNVDIMEPDPDALKKVVNFARETGDLQTLSDVDLKLIALAYTLEAQFHGTKHLRDKPPPLNIVNVKRLPEKEMPGWGDNVPNLAEWEALDSAETDLNSNSRILAVKDLNLEVIASSDHKGTEIEDGDSSQVEHQGEPDGVSDRRKRFMPKKKEINLEEKKMVASGIDASLGEDAGSVDDWKPAVSRSTHRRYLRRKARRELAATSEKLHQTDDEVNDDEDKSSDTCTPGTHQIPQSSNEELEGKDANVGVNGSEREEHTYLVSDPSIYLKENEVGESGEGVEAGHSVGTEPCLSKNTADEEDEVGSLTTDLDNLEILSHADESVDASVLDDDSSLQSWTLQSLSDSTVACVTSDFAMQNVILQIGLRLVAPGGMQIRQLHRWILKCHACNKVTAEIGRIFCPKCGNGGTLRKVSATVGENGIILAARKPRVSLRGTKFSLPMPQGGRDAITKNPILREDQLPHKVLYPKNKKKANKQDLDMFTADDIFSHGADKRAPLKPPIRHAMALYSGRRNPNDNHYSRNKH</sequence>
<keyword evidence="7" id="KW-0539">Nucleus</keyword>
<evidence type="ECO:0000259" key="10">
    <source>
        <dbReference type="Pfam" id="PF08772"/>
    </source>
</evidence>
<evidence type="ECO:0000256" key="6">
    <source>
        <dbReference type="ARBA" id="ARBA00022833"/>
    </source>
</evidence>
<feature type="binding site" evidence="8">
    <location>
        <position position="476"/>
    </location>
    <ligand>
        <name>Zn(2+)</name>
        <dbReference type="ChEBI" id="CHEBI:29105"/>
    </ligand>
</feature>
<feature type="binding site" evidence="8">
    <location>
        <position position="488"/>
    </location>
    <ligand>
        <name>Zn(2+)</name>
        <dbReference type="ChEBI" id="CHEBI:29105"/>
    </ligand>
</feature>
<comment type="caution">
    <text evidence="12">The sequence shown here is derived from an EMBL/GenBank/DDBJ whole genome shotgun (WGS) entry which is preliminary data.</text>
</comment>
<dbReference type="CDD" id="cd09876">
    <property type="entry name" value="PIN_Nob1-like"/>
    <property type="match status" value="1"/>
</dbReference>
<dbReference type="PIRSF" id="PIRSF037125">
    <property type="entry name" value="D-site_20S_pre-rRNA_nuclease"/>
    <property type="match status" value="1"/>
</dbReference>
<dbReference type="InterPro" id="IPR039907">
    <property type="entry name" value="NOB1"/>
</dbReference>
<feature type="binding site" evidence="8">
    <location>
        <position position="491"/>
    </location>
    <ligand>
        <name>Zn(2+)</name>
        <dbReference type="ChEBI" id="CHEBI:29105"/>
    </ligand>
</feature>